<dbReference type="AlphaFoldDB" id="A0A914RQE3"/>
<name>A0A914RQE3_PAREQ</name>
<dbReference type="WBParaSite" id="PEQ_0000856701-mRNA-1">
    <property type="protein sequence ID" value="PEQ_0000856701-mRNA-1"/>
    <property type="gene ID" value="PEQ_0000856701"/>
</dbReference>
<keyword evidence="1" id="KW-1185">Reference proteome</keyword>
<protein>
    <submittedName>
        <fullName evidence="2">Uncharacterized protein</fullName>
    </submittedName>
</protein>
<evidence type="ECO:0000313" key="1">
    <source>
        <dbReference type="Proteomes" id="UP000887564"/>
    </source>
</evidence>
<proteinExistence type="predicted"/>
<accession>A0A914RQE3</accession>
<evidence type="ECO:0000313" key="2">
    <source>
        <dbReference type="WBParaSite" id="PEQ_0000856701-mRNA-1"/>
    </source>
</evidence>
<reference evidence="2" key="1">
    <citation type="submission" date="2022-11" db="UniProtKB">
        <authorList>
            <consortium name="WormBaseParasite"/>
        </authorList>
    </citation>
    <scope>IDENTIFICATION</scope>
</reference>
<dbReference type="Proteomes" id="UP000887564">
    <property type="component" value="Unplaced"/>
</dbReference>
<organism evidence="1 2">
    <name type="scientific">Parascaris equorum</name>
    <name type="common">Equine roundworm</name>
    <dbReference type="NCBI Taxonomy" id="6256"/>
    <lineage>
        <taxon>Eukaryota</taxon>
        <taxon>Metazoa</taxon>
        <taxon>Ecdysozoa</taxon>
        <taxon>Nematoda</taxon>
        <taxon>Chromadorea</taxon>
        <taxon>Rhabditida</taxon>
        <taxon>Spirurina</taxon>
        <taxon>Ascaridomorpha</taxon>
        <taxon>Ascaridoidea</taxon>
        <taxon>Ascarididae</taxon>
        <taxon>Parascaris</taxon>
    </lineage>
</organism>
<sequence length="152" mass="17660">MLDYSWELIGEKEQRYCYWFFKKASLGSFGKEGFDTYASGPYITAASRLLRSNPAVAQHRLPNRALSSTIEHGERDNVKLLSKRLRPHSHQDIKEAFAREVRLVGDWRTSSPLSSLNLWFTQRCKRMDDAAGYICNKIDLYKRWLDGHAEDT</sequence>